<dbReference type="Proteomes" id="UP001162156">
    <property type="component" value="Unassembled WGS sequence"/>
</dbReference>
<gene>
    <name evidence="2" type="ORF">NQ314_013724</name>
</gene>
<feature type="domain" description="Laminin G" evidence="1">
    <location>
        <begin position="3"/>
        <end position="49"/>
    </location>
</feature>
<dbReference type="AlphaFoldDB" id="A0AAV8X5U3"/>
<evidence type="ECO:0000313" key="2">
    <source>
        <dbReference type="EMBL" id="KAJ8933871.1"/>
    </source>
</evidence>
<evidence type="ECO:0000313" key="3">
    <source>
        <dbReference type="Proteomes" id="UP001162156"/>
    </source>
</evidence>
<reference evidence="2" key="1">
    <citation type="journal article" date="2023" name="Insect Mol. Biol.">
        <title>Genome sequencing provides insights into the evolution of gene families encoding plant cell wall-degrading enzymes in longhorned beetles.</title>
        <authorList>
            <person name="Shin N.R."/>
            <person name="Okamura Y."/>
            <person name="Kirsch R."/>
            <person name="Pauchet Y."/>
        </authorList>
    </citation>
    <scope>NUCLEOTIDE SEQUENCE</scope>
    <source>
        <strain evidence="2">RBIC_L_NR</strain>
    </source>
</reference>
<organism evidence="2 3">
    <name type="scientific">Rhamnusium bicolor</name>
    <dbReference type="NCBI Taxonomy" id="1586634"/>
    <lineage>
        <taxon>Eukaryota</taxon>
        <taxon>Metazoa</taxon>
        <taxon>Ecdysozoa</taxon>
        <taxon>Arthropoda</taxon>
        <taxon>Hexapoda</taxon>
        <taxon>Insecta</taxon>
        <taxon>Pterygota</taxon>
        <taxon>Neoptera</taxon>
        <taxon>Endopterygota</taxon>
        <taxon>Coleoptera</taxon>
        <taxon>Polyphaga</taxon>
        <taxon>Cucujiformia</taxon>
        <taxon>Chrysomeloidea</taxon>
        <taxon>Cerambycidae</taxon>
        <taxon>Lepturinae</taxon>
        <taxon>Rhagiini</taxon>
        <taxon>Rhamnusium</taxon>
    </lineage>
</organism>
<sequence>MVDDYMALIIQNGYPVLKLDIGNGPDQVINEKFVSDGNWYQFIVERYAYDIFFYHIHNYFRKKIIMY</sequence>
<comment type="caution">
    <text evidence="2">The sequence shown here is derived from an EMBL/GenBank/DDBJ whole genome shotgun (WGS) entry which is preliminary data.</text>
</comment>
<name>A0AAV8X5U3_9CUCU</name>
<dbReference type="InterPro" id="IPR013320">
    <property type="entry name" value="ConA-like_dom_sf"/>
</dbReference>
<dbReference type="EMBL" id="JANEYF010003804">
    <property type="protein sequence ID" value="KAJ8933871.1"/>
    <property type="molecule type" value="Genomic_DNA"/>
</dbReference>
<evidence type="ECO:0000259" key="1">
    <source>
        <dbReference type="Pfam" id="PF02210"/>
    </source>
</evidence>
<proteinExistence type="predicted"/>
<dbReference type="InterPro" id="IPR001791">
    <property type="entry name" value="Laminin_G"/>
</dbReference>
<keyword evidence="3" id="KW-1185">Reference proteome</keyword>
<protein>
    <recommendedName>
        <fullName evidence="1">Laminin G domain-containing protein</fullName>
    </recommendedName>
</protein>
<dbReference type="Pfam" id="PF02210">
    <property type="entry name" value="Laminin_G_2"/>
    <property type="match status" value="1"/>
</dbReference>
<dbReference type="SUPFAM" id="SSF49899">
    <property type="entry name" value="Concanavalin A-like lectins/glucanases"/>
    <property type="match status" value="1"/>
</dbReference>
<dbReference type="Gene3D" id="2.60.120.200">
    <property type="match status" value="1"/>
</dbReference>
<accession>A0AAV8X5U3</accession>